<dbReference type="Proteomes" id="UP000234271">
    <property type="component" value="Chromosome"/>
</dbReference>
<dbReference type="InterPro" id="IPR050767">
    <property type="entry name" value="Sel1_AlgK"/>
</dbReference>
<dbReference type="PANTHER" id="PTHR11102">
    <property type="entry name" value="SEL-1-LIKE PROTEIN"/>
    <property type="match status" value="1"/>
</dbReference>
<accession>A0A2N9YIB9</accession>
<dbReference type="SUPFAM" id="SSF81901">
    <property type="entry name" value="HCP-like"/>
    <property type="match status" value="1"/>
</dbReference>
<reference evidence="2" key="1">
    <citation type="submission" date="2016-12" db="EMBL/GenBank/DDBJ databases">
        <title>Complete Genome Sequence of Beggiatoa leptomitiformis D-401.</title>
        <authorList>
            <person name="Fomenkov A."/>
            <person name="Vincze T."/>
            <person name="Grabovich M."/>
            <person name="Anton B.P."/>
            <person name="Dubinina G."/>
            <person name="Orlova M."/>
            <person name="Belousova E."/>
            <person name="Roberts R.J."/>
        </authorList>
    </citation>
    <scope>NUCLEOTIDE SEQUENCE [LARGE SCALE GENOMIC DNA]</scope>
    <source>
        <strain evidence="2">D-401</strain>
    </source>
</reference>
<evidence type="ECO:0008006" key="3">
    <source>
        <dbReference type="Google" id="ProtNLM"/>
    </source>
</evidence>
<name>A0A2N9YIB9_9GAMM</name>
<evidence type="ECO:0000313" key="2">
    <source>
        <dbReference type="Proteomes" id="UP000234271"/>
    </source>
</evidence>
<proteinExistence type="predicted"/>
<dbReference type="PANTHER" id="PTHR11102:SF160">
    <property type="entry name" value="ERAD-ASSOCIATED E3 UBIQUITIN-PROTEIN LIGASE COMPONENT HRD3"/>
    <property type="match status" value="1"/>
</dbReference>
<organism evidence="1 2">
    <name type="scientific">Beggiatoa leptomitoformis</name>
    <dbReference type="NCBI Taxonomy" id="288004"/>
    <lineage>
        <taxon>Bacteria</taxon>
        <taxon>Pseudomonadati</taxon>
        <taxon>Pseudomonadota</taxon>
        <taxon>Gammaproteobacteria</taxon>
        <taxon>Thiotrichales</taxon>
        <taxon>Thiotrichaceae</taxon>
        <taxon>Beggiatoa</taxon>
    </lineage>
</organism>
<dbReference type="PROSITE" id="PS51257">
    <property type="entry name" value="PROKAR_LIPOPROTEIN"/>
    <property type="match status" value="1"/>
</dbReference>
<dbReference type="InterPro" id="IPR006597">
    <property type="entry name" value="Sel1-like"/>
</dbReference>
<dbReference type="InterPro" id="IPR011990">
    <property type="entry name" value="TPR-like_helical_dom_sf"/>
</dbReference>
<gene>
    <name evidence="1" type="ORF">BLE401_16910</name>
</gene>
<dbReference type="SMART" id="SM00671">
    <property type="entry name" value="SEL1"/>
    <property type="match status" value="2"/>
</dbReference>
<dbReference type="Gene3D" id="1.25.40.10">
    <property type="entry name" value="Tetratricopeptide repeat domain"/>
    <property type="match status" value="1"/>
</dbReference>
<sequence>MMKHQITLLCLSFLGACCSDNVIESKGMPTETILLETEAPTPSTQQAMLFEEYQQVFQQTALDPLTDYIVRYEHDELRKQAVTKIKIEREQRCQHVANNIIKLPPTAENIQKITNSYQYSCPALVEKFSATVPKNTAIPETTLETTAVSAPVPLTEKAATTVSVPANTPETTLETTAISAPVPLTEKAATTVSVPSNTPETTLAATAVSAPVPLTEKAATTVSVPANAPETTLATTAVSAPVPLTEKAATTVSVPANTATSETIATTDKKTCEALYIARQFATAISVCQQEATAGGVSAQFYLGASYLHTNNPQSAYSWFKKAAEQGHSEAQYQIGQLYYTGNGVGQSHDKAVEWFELAAKQHNTQAQFMLNNM</sequence>
<dbReference type="AlphaFoldDB" id="A0A2N9YIB9"/>
<keyword evidence="2" id="KW-1185">Reference proteome</keyword>
<dbReference type="EMBL" id="CP018889">
    <property type="protein sequence ID" value="AUI70213.2"/>
    <property type="molecule type" value="Genomic_DNA"/>
</dbReference>
<protein>
    <recommendedName>
        <fullName evidence="3">Sel1 repeat family protein</fullName>
    </recommendedName>
</protein>
<evidence type="ECO:0000313" key="1">
    <source>
        <dbReference type="EMBL" id="AUI70213.2"/>
    </source>
</evidence>
<dbReference type="Pfam" id="PF08238">
    <property type="entry name" value="Sel1"/>
    <property type="match status" value="2"/>
</dbReference>